<comment type="caution">
    <text evidence="1">The sequence shown here is derived from an EMBL/GenBank/DDBJ whole genome shotgun (WGS) entry which is preliminary data.</text>
</comment>
<dbReference type="EMBL" id="AMWJ02000002">
    <property type="protein sequence ID" value="NNJ16407.1"/>
    <property type="molecule type" value="Genomic_DNA"/>
</dbReference>
<accession>L1M4X3</accession>
<keyword evidence="2" id="KW-1185">Reference proteome</keyword>
<dbReference type="AlphaFoldDB" id="L1M4X3"/>
<gene>
    <name evidence="1" type="ORF">CSV86_014860</name>
</gene>
<evidence type="ECO:0000313" key="2">
    <source>
        <dbReference type="Proteomes" id="UP000010448"/>
    </source>
</evidence>
<evidence type="ECO:0000313" key="1">
    <source>
        <dbReference type="EMBL" id="NNJ16407.1"/>
    </source>
</evidence>
<organism evidence="1 2">
    <name type="scientific">Pseudomonas bharatica CSV86</name>
    <dbReference type="NCBI Taxonomy" id="1005395"/>
    <lineage>
        <taxon>Bacteria</taxon>
        <taxon>Pseudomonadati</taxon>
        <taxon>Pseudomonadota</taxon>
        <taxon>Gammaproteobacteria</taxon>
        <taxon>Pseudomonadales</taxon>
        <taxon>Pseudomonadaceae</taxon>
        <taxon>Pseudomonas</taxon>
        <taxon>Pseudomonas bharatica</taxon>
    </lineage>
</organism>
<name>L1M4X3_9PSED</name>
<protein>
    <submittedName>
        <fullName evidence="1">Uncharacterized protein</fullName>
    </submittedName>
</protein>
<sequence>MPTENRSSTEMVSVPREPTEEMIVAFAEVWYSKRQTIDDPDMVDAYKAMLAVAPAEQLQGEPVAWLIDWPEEPELGHYFSDESNPVARSRPLYTHPAPAVQEGELVGVVRESADRGYQVRWTQDGMQALRNGLHLYNQADAGEVDRPRAEVKRLDLLVTQADYNYDEDRANLKRQLAERDAHPVRALGQEAYSTLLGMVEHCLNQRVCMGMDEGFKSFDSEDEHDFVKELRAFLALSASAESQVKS</sequence>
<proteinExistence type="predicted"/>
<dbReference type="RefSeq" id="WP_009396389.1">
    <property type="nucleotide sequence ID" value="NZ_AMWJ02000002.1"/>
</dbReference>
<dbReference type="Proteomes" id="UP000010448">
    <property type="component" value="Unassembled WGS sequence"/>
</dbReference>
<dbReference type="OrthoDB" id="7029986at2"/>
<reference evidence="1 2" key="1">
    <citation type="journal article" date="2013" name="Genome Announc.">
        <title>Genome Sequence of Naphthalene-Degrading Soil Bacterium Pseudomonas putida CSV86.</title>
        <authorList>
            <person name="Phale P.S."/>
            <person name="Paliwal V."/>
            <person name="Raju S.C."/>
            <person name="Modak A."/>
            <person name="Purohit H.J."/>
        </authorList>
    </citation>
    <scope>NUCLEOTIDE SEQUENCE [LARGE SCALE GENOMIC DNA]</scope>
    <source>
        <strain evidence="1 2">CSV86</strain>
    </source>
</reference>